<evidence type="ECO:0000313" key="3">
    <source>
        <dbReference type="Proteomes" id="UP001267426"/>
    </source>
</evidence>
<evidence type="ECO:0000313" key="2">
    <source>
        <dbReference type="EMBL" id="MDT0631888.1"/>
    </source>
</evidence>
<keyword evidence="2" id="KW-0255">Endonuclease</keyword>
<dbReference type="InterPro" id="IPR012296">
    <property type="entry name" value="Nuclease_put_TT1808"/>
</dbReference>
<dbReference type="GO" id="GO:0004519">
    <property type="term" value="F:endonuclease activity"/>
    <property type="evidence" value="ECO:0007669"/>
    <property type="project" value="UniProtKB-KW"/>
</dbReference>
<gene>
    <name evidence="2" type="ORF">RM540_09040</name>
</gene>
<keyword evidence="3" id="KW-1185">Reference proteome</keyword>
<name>A0ABU3BRH6_9BACT</name>
<dbReference type="PANTHER" id="PTHR35400">
    <property type="entry name" value="SLR1083 PROTEIN"/>
    <property type="match status" value="1"/>
</dbReference>
<dbReference type="CDD" id="cd06260">
    <property type="entry name" value="DUF820-like"/>
    <property type="match status" value="1"/>
</dbReference>
<reference evidence="2 3" key="1">
    <citation type="submission" date="2023-09" db="EMBL/GenBank/DDBJ databases">
        <authorList>
            <person name="Rey-Velasco X."/>
        </authorList>
    </citation>
    <scope>NUCLEOTIDE SEQUENCE [LARGE SCALE GENOMIC DNA]</scope>
    <source>
        <strain evidence="2 3">F394</strain>
    </source>
</reference>
<dbReference type="EMBL" id="JAVRHT010000018">
    <property type="protein sequence ID" value="MDT0631888.1"/>
    <property type="molecule type" value="Genomic_DNA"/>
</dbReference>
<dbReference type="SUPFAM" id="SSF52980">
    <property type="entry name" value="Restriction endonuclease-like"/>
    <property type="match status" value="1"/>
</dbReference>
<protein>
    <submittedName>
        <fullName evidence="2">Uma2 family endonuclease</fullName>
    </submittedName>
</protein>
<keyword evidence="2" id="KW-0540">Nuclease</keyword>
<dbReference type="InterPro" id="IPR008538">
    <property type="entry name" value="Uma2"/>
</dbReference>
<keyword evidence="2" id="KW-0378">Hydrolase</keyword>
<evidence type="ECO:0000259" key="1">
    <source>
        <dbReference type="Pfam" id="PF05685"/>
    </source>
</evidence>
<organism evidence="2 3">
    <name type="scientific">Rubrivirga litoralis</name>
    <dbReference type="NCBI Taxonomy" id="3075598"/>
    <lineage>
        <taxon>Bacteria</taxon>
        <taxon>Pseudomonadati</taxon>
        <taxon>Rhodothermota</taxon>
        <taxon>Rhodothermia</taxon>
        <taxon>Rhodothermales</taxon>
        <taxon>Rubricoccaceae</taxon>
        <taxon>Rubrivirga</taxon>
    </lineage>
</organism>
<dbReference type="RefSeq" id="WP_311663298.1">
    <property type="nucleotide sequence ID" value="NZ_JAVRHT010000018.1"/>
</dbReference>
<comment type="caution">
    <text evidence="2">The sequence shown here is derived from an EMBL/GenBank/DDBJ whole genome shotgun (WGS) entry which is preliminary data.</text>
</comment>
<accession>A0ABU3BRH6</accession>
<dbReference type="Proteomes" id="UP001267426">
    <property type="component" value="Unassembled WGS sequence"/>
</dbReference>
<sequence length="202" mass="21935">MPDAVLQPLLDSPALPRHVEALRAALRAEGEARERFRDQLTPSTKAEFINGEIVMHSPARDAHNQVVGRLSSLLRAYNDANAVGGVVAAEKALVGLTRNDYEPDVAFWGAGKAEQIGRDTLVYPAPDLVAEALSASTAGRDRGVKREDYEAHEVAEYWIVDADDETVVAHRMEGGRYRNEEVGTLLASATVPGFSVPTRALF</sequence>
<proteinExistence type="predicted"/>
<dbReference type="InterPro" id="IPR011335">
    <property type="entry name" value="Restrct_endonuc-II-like"/>
</dbReference>
<dbReference type="Gene3D" id="3.90.1570.10">
    <property type="entry name" value="tt1808, chain A"/>
    <property type="match status" value="1"/>
</dbReference>
<dbReference type="Pfam" id="PF05685">
    <property type="entry name" value="Uma2"/>
    <property type="match status" value="1"/>
</dbReference>
<dbReference type="PANTHER" id="PTHR35400:SF1">
    <property type="entry name" value="SLR1083 PROTEIN"/>
    <property type="match status" value="1"/>
</dbReference>
<feature type="domain" description="Putative restriction endonuclease" evidence="1">
    <location>
        <begin position="36"/>
        <end position="197"/>
    </location>
</feature>